<reference evidence="2" key="1">
    <citation type="submission" date="2010-08" db="EMBL/GenBank/DDBJ databases">
        <title>Genome sequence of Parvularcula bermudensis HTCC2503.</title>
        <authorList>
            <person name="Kang D.-M."/>
            <person name="Oh H.-M."/>
            <person name="Cho J.-C."/>
        </authorList>
    </citation>
    <scope>NUCLEOTIDE SEQUENCE [LARGE SCALE GENOMIC DNA]</scope>
    <source>
        <strain evidence="2">ATCC BAA-594 / HTCC2503 / KCTC 12087</strain>
    </source>
</reference>
<accession>E0TE63</accession>
<gene>
    <name evidence="1" type="ordered locus">PB2503_04047</name>
</gene>
<dbReference type="KEGG" id="pbr:PB2503_04047"/>
<dbReference type="AlphaFoldDB" id="E0TE63"/>
<organism evidence="1 2">
    <name type="scientific">Parvularcula bermudensis (strain ATCC BAA-594 / HTCC2503 / KCTC 12087)</name>
    <dbReference type="NCBI Taxonomy" id="314260"/>
    <lineage>
        <taxon>Bacteria</taxon>
        <taxon>Pseudomonadati</taxon>
        <taxon>Pseudomonadota</taxon>
        <taxon>Alphaproteobacteria</taxon>
        <taxon>Parvularculales</taxon>
        <taxon>Parvularculaceae</taxon>
        <taxon>Parvularcula</taxon>
    </lineage>
</organism>
<dbReference type="InterPro" id="IPR010642">
    <property type="entry name" value="Invasion_prot_B"/>
</dbReference>
<dbReference type="Gene3D" id="2.60.40.1880">
    <property type="entry name" value="Invasion associated locus B (IalB) protein"/>
    <property type="match status" value="1"/>
</dbReference>
<protein>
    <submittedName>
        <fullName evidence="1">Uncharacterized protein</fullName>
    </submittedName>
</protein>
<evidence type="ECO:0000313" key="2">
    <source>
        <dbReference type="Proteomes" id="UP000001302"/>
    </source>
</evidence>
<dbReference type="STRING" id="314260.PB2503_04047"/>
<dbReference type="HOGENOM" id="CLU_100562_2_0_5"/>
<dbReference type="eggNOG" id="COG5342">
    <property type="taxonomic scope" value="Bacteria"/>
</dbReference>
<reference evidence="1 2" key="2">
    <citation type="journal article" date="2011" name="J. Bacteriol.">
        <title>Complete genome sequence of strain HTCC2503T of Parvularcula bermudensis, the type species of the order "Parvularculales" in the class Alphaproteobacteria.</title>
        <authorList>
            <person name="Oh H.M."/>
            <person name="Kang I."/>
            <person name="Vergin K.L."/>
            <person name="Kang D."/>
            <person name="Rhee K.H."/>
            <person name="Giovannoni S.J."/>
            <person name="Cho J.C."/>
        </authorList>
    </citation>
    <scope>NUCLEOTIDE SEQUENCE [LARGE SCALE GENOMIC DNA]</scope>
    <source>
        <strain evidence="2">ATCC BAA-594 / HTCC2503 / KCTC 12087</strain>
    </source>
</reference>
<dbReference type="EMBL" id="CP002156">
    <property type="protein sequence ID" value="ADM08884.1"/>
    <property type="molecule type" value="Genomic_DNA"/>
</dbReference>
<name>E0TE63_PARBH</name>
<keyword evidence="2" id="KW-1185">Reference proteome</keyword>
<dbReference type="InterPro" id="IPR038696">
    <property type="entry name" value="IalB_sf"/>
</dbReference>
<dbReference type="Proteomes" id="UP000001302">
    <property type="component" value="Chromosome"/>
</dbReference>
<proteinExistence type="predicted"/>
<evidence type="ECO:0000313" key="1">
    <source>
        <dbReference type="EMBL" id="ADM08884.1"/>
    </source>
</evidence>
<sequence>MTGLLVAAAQANPSQVATYRDWIVYTAPAGDDTICYAVSEPTQRDPESVDHGDVFFAVATWKSGKASDQPSFLAGYDLREGSEPSVRVGANRYTMFADGDEGFVESDQNEARLVNAMKAGAEMRVSALSQRGTATEYTFSLLGITNALERAARACE</sequence>
<dbReference type="Pfam" id="PF06776">
    <property type="entry name" value="IalB"/>
    <property type="match status" value="1"/>
</dbReference>